<dbReference type="AlphaFoldDB" id="H0E538"/>
<comment type="caution">
    <text evidence="1">The sequence shown here is derived from an EMBL/GenBank/DDBJ whole genome shotgun (WGS) entry which is preliminary data.</text>
</comment>
<accession>H0E538</accession>
<protein>
    <submittedName>
        <fullName evidence="1">Uncharacterized protein</fullName>
    </submittedName>
</protein>
<keyword evidence="2" id="KW-1185">Reference proteome</keyword>
<name>H0E538_9ACTN</name>
<dbReference type="Proteomes" id="UP000005143">
    <property type="component" value="Unassembled WGS sequence"/>
</dbReference>
<proteinExistence type="predicted"/>
<dbReference type="RefSeq" id="WP_007573931.1">
    <property type="nucleotide sequence ID" value="NZ_AGUD01000135.1"/>
</dbReference>
<sequence length="88" mass="9478">MLDDAFCPHCHHRLLRAAPHPYPPRPMRCPSCHLLVGPGRARDVAGRARPVGGGAPELRVDAVLDVLHDMQLGTRYADGMGVGSGFDL</sequence>
<gene>
    <name evidence="1" type="ORF">PAI11_19250</name>
</gene>
<organism evidence="1 2">
    <name type="scientific">Patulibacter medicamentivorans</name>
    <dbReference type="NCBI Taxonomy" id="1097667"/>
    <lineage>
        <taxon>Bacteria</taxon>
        <taxon>Bacillati</taxon>
        <taxon>Actinomycetota</taxon>
        <taxon>Thermoleophilia</taxon>
        <taxon>Solirubrobacterales</taxon>
        <taxon>Patulibacteraceae</taxon>
        <taxon>Patulibacter</taxon>
    </lineage>
</organism>
<reference evidence="1 2" key="1">
    <citation type="journal article" date="2013" name="Biodegradation">
        <title>Quantitative proteomic analysis of ibuprofen-degrading Patulibacter sp. strain I11.</title>
        <authorList>
            <person name="Almeida B."/>
            <person name="Kjeldal H."/>
            <person name="Lolas I."/>
            <person name="Knudsen A.D."/>
            <person name="Carvalho G."/>
            <person name="Nielsen K.L."/>
            <person name="Barreto Crespo M.T."/>
            <person name="Stensballe A."/>
            <person name="Nielsen J.L."/>
        </authorList>
    </citation>
    <scope>NUCLEOTIDE SEQUENCE [LARGE SCALE GENOMIC DNA]</scope>
    <source>
        <strain evidence="1 2">I11</strain>
    </source>
</reference>
<evidence type="ECO:0000313" key="1">
    <source>
        <dbReference type="EMBL" id="EHN11205.1"/>
    </source>
</evidence>
<evidence type="ECO:0000313" key="2">
    <source>
        <dbReference type="Proteomes" id="UP000005143"/>
    </source>
</evidence>
<dbReference type="EMBL" id="AGUD01000135">
    <property type="protein sequence ID" value="EHN11205.1"/>
    <property type="molecule type" value="Genomic_DNA"/>
</dbReference>